<keyword evidence="3" id="KW-0050">Antiport</keyword>
<dbReference type="GO" id="GO:0006814">
    <property type="term" value="P:sodium ion transport"/>
    <property type="evidence" value="ECO:0007669"/>
    <property type="project" value="UniProtKB-KW"/>
</dbReference>
<feature type="transmembrane region" description="Helical" evidence="10">
    <location>
        <begin position="178"/>
        <end position="199"/>
    </location>
</feature>
<dbReference type="AlphaFoldDB" id="A0A235BPH7"/>
<dbReference type="EMBL" id="NOZQ01000230">
    <property type="protein sequence ID" value="OYD13637.1"/>
    <property type="molecule type" value="Genomic_DNA"/>
</dbReference>
<evidence type="ECO:0000256" key="10">
    <source>
        <dbReference type="SAM" id="Phobius"/>
    </source>
</evidence>
<name>A0A235BPH7_UNCW3</name>
<evidence type="ECO:0000313" key="13">
    <source>
        <dbReference type="Proteomes" id="UP000215215"/>
    </source>
</evidence>
<protein>
    <recommendedName>
        <fullName evidence="11">Cation/H+ exchanger transmembrane domain-containing protein</fullName>
    </recommendedName>
</protein>
<dbReference type="GO" id="GO:1902600">
    <property type="term" value="P:proton transmembrane transport"/>
    <property type="evidence" value="ECO:0007669"/>
    <property type="project" value="InterPro"/>
</dbReference>
<comment type="caution">
    <text evidence="12">The sequence shown here is derived from an EMBL/GenBank/DDBJ whole genome shotgun (WGS) entry which is preliminary data.</text>
</comment>
<keyword evidence="8 10" id="KW-0472">Membrane</keyword>
<keyword evidence="4 10" id="KW-0812">Transmembrane</keyword>
<feature type="transmembrane region" description="Helical" evidence="10">
    <location>
        <begin position="349"/>
        <end position="369"/>
    </location>
</feature>
<evidence type="ECO:0000256" key="6">
    <source>
        <dbReference type="ARBA" id="ARBA00023053"/>
    </source>
</evidence>
<feature type="transmembrane region" description="Helical" evidence="10">
    <location>
        <begin position="284"/>
        <end position="304"/>
    </location>
</feature>
<evidence type="ECO:0000256" key="9">
    <source>
        <dbReference type="ARBA" id="ARBA00023201"/>
    </source>
</evidence>
<evidence type="ECO:0000256" key="3">
    <source>
        <dbReference type="ARBA" id="ARBA00022449"/>
    </source>
</evidence>
<comment type="subcellular location">
    <subcellularLocation>
        <location evidence="1">Membrane</location>
        <topology evidence="1">Multi-pass membrane protein</topology>
    </subcellularLocation>
</comment>
<proteinExistence type="predicted"/>
<evidence type="ECO:0000256" key="5">
    <source>
        <dbReference type="ARBA" id="ARBA00022989"/>
    </source>
</evidence>
<gene>
    <name evidence="12" type="ORF">CH333_10730</name>
</gene>
<feature type="domain" description="Cation/H+ exchanger transmembrane" evidence="11">
    <location>
        <begin position="9"/>
        <end position="367"/>
    </location>
</feature>
<dbReference type="GO" id="GO:0015297">
    <property type="term" value="F:antiporter activity"/>
    <property type="evidence" value="ECO:0007669"/>
    <property type="project" value="UniProtKB-KW"/>
</dbReference>
<keyword evidence="6" id="KW-0915">Sodium</keyword>
<keyword evidence="9" id="KW-0739">Sodium transport</keyword>
<evidence type="ECO:0000256" key="7">
    <source>
        <dbReference type="ARBA" id="ARBA00023065"/>
    </source>
</evidence>
<feature type="transmembrane region" description="Helical" evidence="10">
    <location>
        <begin position="211"/>
        <end position="238"/>
    </location>
</feature>
<keyword evidence="2" id="KW-0813">Transport</keyword>
<keyword evidence="5 10" id="KW-1133">Transmembrane helix</keyword>
<dbReference type="InterPro" id="IPR038770">
    <property type="entry name" value="Na+/solute_symporter_sf"/>
</dbReference>
<dbReference type="Gene3D" id="1.20.1530.20">
    <property type="match status" value="1"/>
</dbReference>
<organism evidence="12 13">
    <name type="scientific">candidate division WOR-3 bacterium JGI_Cruoil_03_44_89</name>
    <dbReference type="NCBI Taxonomy" id="1973748"/>
    <lineage>
        <taxon>Bacteria</taxon>
        <taxon>Bacteria division WOR-3</taxon>
    </lineage>
</organism>
<evidence type="ECO:0000313" key="12">
    <source>
        <dbReference type="EMBL" id="OYD13637.1"/>
    </source>
</evidence>
<sequence length="373" mass="40261">MILIQIALIIILSKVFSDFASRVRQPPVLGVLILGLLLGPSGFNIVAPNEVINTFSEIGVLILLFMVGLETDIKPKEGKIASVIAINGVLLPFLFGFLVGLLFHRSLPESLILGTILTATSVSVTAMTLVDIGKLNLPEGKIIITAAIVDDVIGIIFLTVILCALGTTTSPTFAILKLIGFFVAAYLVGHLFFLVFGWAERLKAREAILAIAFAMMLIYAFMAMNLGVAAITGAYIAGFMLRRTKYKKNILSGMDTIGHSIFISFFFVDIGLKTNLVTIGGNHLFLIAFILCAILGKLGGTFIGTRLMHLKPKRGLRVGIGMIPRGEVALAIASMALSRGLIRRGDFSSVVVMVIVLALITPILLKWSFRERT</sequence>
<dbReference type="Pfam" id="PF00999">
    <property type="entry name" value="Na_H_Exchanger"/>
    <property type="match status" value="1"/>
</dbReference>
<evidence type="ECO:0000259" key="11">
    <source>
        <dbReference type="Pfam" id="PF00999"/>
    </source>
</evidence>
<dbReference type="PANTHER" id="PTHR43562">
    <property type="entry name" value="NAPA-TYPE SODIUM/HYDROGEN ANTIPORTER"/>
    <property type="match status" value="1"/>
</dbReference>
<feature type="transmembrane region" description="Helical" evidence="10">
    <location>
        <begin position="51"/>
        <end position="68"/>
    </location>
</feature>
<keyword evidence="7" id="KW-0406">Ion transport</keyword>
<accession>A0A235BPH7</accession>
<feature type="transmembrane region" description="Helical" evidence="10">
    <location>
        <begin position="80"/>
        <end position="103"/>
    </location>
</feature>
<dbReference type="GO" id="GO:0016020">
    <property type="term" value="C:membrane"/>
    <property type="evidence" value="ECO:0007669"/>
    <property type="project" value="UniProtKB-SubCell"/>
</dbReference>
<dbReference type="Proteomes" id="UP000215215">
    <property type="component" value="Unassembled WGS sequence"/>
</dbReference>
<feature type="transmembrane region" description="Helical" evidence="10">
    <location>
        <begin position="250"/>
        <end position="272"/>
    </location>
</feature>
<dbReference type="InterPro" id="IPR006153">
    <property type="entry name" value="Cation/H_exchanger_TM"/>
</dbReference>
<feature type="transmembrane region" description="Helical" evidence="10">
    <location>
        <begin position="316"/>
        <end position="337"/>
    </location>
</feature>
<evidence type="ECO:0000256" key="4">
    <source>
        <dbReference type="ARBA" id="ARBA00022692"/>
    </source>
</evidence>
<evidence type="ECO:0000256" key="1">
    <source>
        <dbReference type="ARBA" id="ARBA00004141"/>
    </source>
</evidence>
<reference evidence="12 13" key="1">
    <citation type="submission" date="2017-07" db="EMBL/GenBank/DDBJ databases">
        <title>Recovery of genomes from metagenomes via a dereplication, aggregation, and scoring strategy.</title>
        <authorList>
            <person name="Sieber C.M."/>
            <person name="Probst A.J."/>
            <person name="Sharrar A."/>
            <person name="Thomas B.C."/>
            <person name="Hess M."/>
            <person name="Tringe S.G."/>
            <person name="Banfield J.F."/>
        </authorList>
    </citation>
    <scope>NUCLEOTIDE SEQUENCE [LARGE SCALE GENOMIC DNA]</scope>
    <source>
        <strain evidence="12">JGI_Cruoil_03_44_89</strain>
    </source>
</reference>
<evidence type="ECO:0000256" key="8">
    <source>
        <dbReference type="ARBA" id="ARBA00023136"/>
    </source>
</evidence>
<evidence type="ECO:0000256" key="2">
    <source>
        <dbReference type="ARBA" id="ARBA00022448"/>
    </source>
</evidence>
<dbReference type="PANTHER" id="PTHR43562:SF3">
    <property type="entry name" value="SODIUM ION_PROTON EXCHANGER (EUROFUNG)"/>
    <property type="match status" value="1"/>
</dbReference>
<feature type="transmembrane region" description="Helical" evidence="10">
    <location>
        <begin position="142"/>
        <end position="166"/>
    </location>
</feature>
<feature type="transmembrane region" description="Helical" evidence="10">
    <location>
        <begin position="27"/>
        <end position="46"/>
    </location>
</feature>
<feature type="transmembrane region" description="Helical" evidence="10">
    <location>
        <begin position="110"/>
        <end position="130"/>
    </location>
</feature>